<accession>A0ABS9H6Q4</accession>
<gene>
    <name evidence="2" type="ORF">L2K70_04640</name>
</gene>
<keyword evidence="3" id="KW-1185">Reference proteome</keyword>
<sequence length="74" mass="7550">MSTEQWGARTEVATLIGFGLFLVALGGLLAYLDFNSTSDTGGVLLLLGGLSALVGQVLVFIGIVAVGVRLGSRP</sequence>
<reference evidence="2 3" key="1">
    <citation type="submission" date="2022-01" db="EMBL/GenBank/DDBJ databases">
        <title>Nocardioides sp. nov., an actinomycete isolated from mining soil.</title>
        <authorList>
            <person name="Liu L."/>
        </authorList>
    </citation>
    <scope>NUCLEOTIDE SEQUENCE [LARGE SCALE GENOMIC DNA]</scope>
    <source>
        <strain evidence="2 3">KLBMP 9356</strain>
    </source>
</reference>
<dbReference type="EMBL" id="JAKJHZ010000005">
    <property type="protein sequence ID" value="MCF6376882.1"/>
    <property type="molecule type" value="Genomic_DNA"/>
</dbReference>
<evidence type="ECO:0000313" key="2">
    <source>
        <dbReference type="EMBL" id="MCF6376882.1"/>
    </source>
</evidence>
<protein>
    <submittedName>
        <fullName evidence="2">Uncharacterized protein</fullName>
    </submittedName>
</protein>
<feature type="transmembrane region" description="Helical" evidence="1">
    <location>
        <begin position="12"/>
        <end position="32"/>
    </location>
</feature>
<dbReference type="Proteomes" id="UP001201161">
    <property type="component" value="Unassembled WGS sequence"/>
</dbReference>
<evidence type="ECO:0000256" key="1">
    <source>
        <dbReference type="SAM" id="Phobius"/>
    </source>
</evidence>
<keyword evidence="1" id="KW-1133">Transmembrane helix</keyword>
<evidence type="ECO:0000313" key="3">
    <source>
        <dbReference type="Proteomes" id="UP001201161"/>
    </source>
</evidence>
<comment type="caution">
    <text evidence="2">The sequence shown here is derived from an EMBL/GenBank/DDBJ whole genome shotgun (WGS) entry which is preliminary data.</text>
</comment>
<organism evidence="2 3">
    <name type="scientific">Nocardioides potassii</name>
    <dbReference type="NCBI Taxonomy" id="2911371"/>
    <lineage>
        <taxon>Bacteria</taxon>
        <taxon>Bacillati</taxon>
        <taxon>Actinomycetota</taxon>
        <taxon>Actinomycetes</taxon>
        <taxon>Propionibacteriales</taxon>
        <taxon>Nocardioidaceae</taxon>
        <taxon>Nocardioides</taxon>
    </lineage>
</organism>
<name>A0ABS9H6Q4_9ACTN</name>
<keyword evidence="1" id="KW-0472">Membrane</keyword>
<proteinExistence type="predicted"/>
<dbReference type="RefSeq" id="WP_236399705.1">
    <property type="nucleotide sequence ID" value="NZ_JAKJHZ010000005.1"/>
</dbReference>
<feature type="transmembrane region" description="Helical" evidence="1">
    <location>
        <begin position="44"/>
        <end position="68"/>
    </location>
</feature>
<keyword evidence="1" id="KW-0812">Transmembrane</keyword>